<dbReference type="GO" id="GO:0003700">
    <property type="term" value="F:DNA-binding transcription factor activity"/>
    <property type="evidence" value="ECO:0007669"/>
    <property type="project" value="InterPro"/>
</dbReference>
<feature type="domain" description="HTH lysR-type" evidence="5">
    <location>
        <begin position="1"/>
        <end position="58"/>
    </location>
</feature>
<evidence type="ECO:0000256" key="4">
    <source>
        <dbReference type="ARBA" id="ARBA00023163"/>
    </source>
</evidence>
<accession>A0A7J0BTU8</accession>
<keyword evidence="3" id="KW-0238">DNA-binding</keyword>
<sequence length="309" mass="34226">MEMRHLNYFIAVAEELHFGRAAQRLHMSQPPLSQQIRQLEEELGVSLFSRTSRRVALTPEGVAFLEDARDIVARVHAAVRRVQAVARGEEGVLRVGFMGYALMTGYPQAIRAFRQRYPQVRMDLWEFSTAHQLRMIAADQLDVGLISCVRGVPMHLESMLFRKEPFMLCLPEGHPLAAEKAIPLERLAGVPLILFPRKAHPLLHDSLIASFRAVGVVPDVVQSVARIETGKALVAAGLGCSIHPASVSAAGRPGVTYRPLVGDLPRPELRVVWKKAGESAALLRFLDEVQRYANEVPEHEGCKEIGGNL</sequence>
<comment type="similarity">
    <text evidence="1">Belongs to the LysR transcriptional regulatory family.</text>
</comment>
<evidence type="ECO:0000313" key="6">
    <source>
        <dbReference type="EMBL" id="GFM36611.1"/>
    </source>
</evidence>
<evidence type="ECO:0000256" key="1">
    <source>
        <dbReference type="ARBA" id="ARBA00009437"/>
    </source>
</evidence>
<evidence type="ECO:0000256" key="2">
    <source>
        <dbReference type="ARBA" id="ARBA00023015"/>
    </source>
</evidence>
<dbReference type="CDD" id="cd08414">
    <property type="entry name" value="PBP2_LTTR_aromatics_like"/>
    <property type="match status" value="1"/>
</dbReference>
<dbReference type="RefSeq" id="WP_174409281.1">
    <property type="nucleotide sequence ID" value="NZ_BLVP01000007.1"/>
</dbReference>
<dbReference type="SUPFAM" id="SSF53850">
    <property type="entry name" value="Periplasmic binding protein-like II"/>
    <property type="match status" value="1"/>
</dbReference>
<dbReference type="Pfam" id="PF03466">
    <property type="entry name" value="LysR_substrate"/>
    <property type="match status" value="1"/>
</dbReference>
<dbReference type="FunFam" id="1.10.10.10:FF:000001">
    <property type="entry name" value="LysR family transcriptional regulator"/>
    <property type="match status" value="1"/>
</dbReference>
<keyword evidence="2" id="KW-0805">Transcription regulation</keyword>
<dbReference type="PANTHER" id="PTHR30346:SF0">
    <property type="entry name" value="HCA OPERON TRANSCRIPTIONAL ACTIVATOR HCAR"/>
    <property type="match status" value="1"/>
</dbReference>
<dbReference type="InterPro" id="IPR005119">
    <property type="entry name" value="LysR_subst-bd"/>
</dbReference>
<dbReference type="EMBL" id="BLVP01000007">
    <property type="protein sequence ID" value="GFM36611.1"/>
    <property type="molecule type" value="Genomic_DNA"/>
</dbReference>
<dbReference type="InterPro" id="IPR036390">
    <property type="entry name" value="WH_DNA-bd_sf"/>
</dbReference>
<evidence type="ECO:0000256" key="3">
    <source>
        <dbReference type="ARBA" id="ARBA00023125"/>
    </source>
</evidence>
<dbReference type="GO" id="GO:0003677">
    <property type="term" value="F:DNA binding"/>
    <property type="evidence" value="ECO:0007669"/>
    <property type="project" value="UniProtKB-KW"/>
</dbReference>
<dbReference type="Gene3D" id="1.10.10.10">
    <property type="entry name" value="Winged helix-like DNA-binding domain superfamily/Winged helix DNA-binding domain"/>
    <property type="match status" value="1"/>
</dbReference>
<dbReference type="PRINTS" id="PR00039">
    <property type="entry name" value="HTHLYSR"/>
</dbReference>
<dbReference type="Gene3D" id="3.40.190.10">
    <property type="entry name" value="Periplasmic binding protein-like II"/>
    <property type="match status" value="2"/>
</dbReference>
<evidence type="ECO:0000259" key="5">
    <source>
        <dbReference type="PROSITE" id="PS50931"/>
    </source>
</evidence>
<comment type="caution">
    <text evidence="6">The sequence shown here is derived from an EMBL/GenBank/DDBJ whole genome shotgun (WGS) entry which is preliminary data.</text>
</comment>
<proteinExistence type="inferred from homology"/>
<keyword evidence="7" id="KW-1185">Reference proteome</keyword>
<keyword evidence="4" id="KW-0804">Transcription</keyword>
<protein>
    <submittedName>
        <fullName evidence="6">LysR family transcriptional regulator</fullName>
    </submittedName>
</protein>
<gene>
    <name evidence="6" type="ORF">DSM19430T_12950</name>
</gene>
<reference evidence="6 7" key="1">
    <citation type="submission" date="2020-05" db="EMBL/GenBank/DDBJ databases">
        <title>Draft genome sequence of Desulfovibrio psychrotolerans JS1T.</title>
        <authorList>
            <person name="Ueno A."/>
            <person name="Tamazawa S."/>
            <person name="Tamamura S."/>
            <person name="Murakami T."/>
            <person name="Kiyama T."/>
            <person name="Inomata H."/>
            <person name="Amano Y."/>
            <person name="Miyakawa K."/>
            <person name="Tamaki H."/>
            <person name="Naganuma T."/>
            <person name="Kaneko K."/>
        </authorList>
    </citation>
    <scope>NUCLEOTIDE SEQUENCE [LARGE SCALE GENOMIC DNA]</scope>
    <source>
        <strain evidence="6 7">JS1</strain>
    </source>
</reference>
<dbReference type="InterPro" id="IPR000847">
    <property type="entry name" value="LysR_HTH_N"/>
</dbReference>
<dbReference type="SUPFAM" id="SSF46785">
    <property type="entry name" value="Winged helix' DNA-binding domain"/>
    <property type="match status" value="1"/>
</dbReference>
<dbReference type="PANTHER" id="PTHR30346">
    <property type="entry name" value="TRANSCRIPTIONAL DUAL REGULATOR HCAR-RELATED"/>
    <property type="match status" value="1"/>
</dbReference>
<name>A0A7J0BTU8_9BACT</name>
<organism evidence="6 7">
    <name type="scientific">Desulfovibrio psychrotolerans</name>
    <dbReference type="NCBI Taxonomy" id="415242"/>
    <lineage>
        <taxon>Bacteria</taxon>
        <taxon>Pseudomonadati</taxon>
        <taxon>Thermodesulfobacteriota</taxon>
        <taxon>Desulfovibrionia</taxon>
        <taxon>Desulfovibrionales</taxon>
        <taxon>Desulfovibrionaceae</taxon>
        <taxon>Desulfovibrio</taxon>
    </lineage>
</organism>
<evidence type="ECO:0000313" key="7">
    <source>
        <dbReference type="Proteomes" id="UP000503820"/>
    </source>
</evidence>
<dbReference type="AlphaFoldDB" id="A0A7J0BTU8"/>
<dbReference type="Proteomes" id="UP000503820">
    <property type="component" value="Unassembled WGS sequence"/>
</dbReference>
<dbReference type="Pfam" id="PF00126">
    <property type="entry name" value="HTH_1"/>
    <property type="match status" value="1"/>
</dbReference>
<dbReference type="GO" id="GO:0032993">
    <property type="term" value="C:protein-DNA complex"/>
    <property type="evidence" value="ECO:0007669"/>
    <property type="project" value="TreeGrafter"/>
</dbReference>
<dbReference type="InterPro" id="IPR036388">
    <property type="entry name" value="WH-like_DNA-bd_sf"/>
</dbReference>
<dbReference type="PROSITE" id="PS50931">
    <property type="entry name" value="HTH_LYSR"/>
    <property type="match status" value="1"/>
</dbReference>